<dbReference type="Pfam" id="PF20434">
    <property type="entry name" value="BD-FAE"/>
    <property type="match status" value="1"/>
</dbReference>
<proteinExistence type="predicted"/>
<dbReference type="Gene3D" id="3.40.50.1820">
    <property type="entry name" value="alpha/beta hydrolase"/>
    <property type="match status" value="1"/>
</dbReference>
<feature type="domain" description="BD-FAE-like" evidence="2">
    <location>
        <begin position="141"/>
        <end position="191"/>
    </location>
</feature>
<dbReference type="InterPro" id="IPR013830">
    <property type="entry name" value="SGNH_hydro"/>
</dbReference>
<reference evidence="3 4" key="1">
    <citation type="journal article" date="2016" name="Int. J. Syst. Evol. Microbiol.">
        <title>Panacibacter ginsenosidivorans gen. nov., sp. nov., with ginsenoside converting activity isolated from soil of a ginseng field.</title>
        <authorList>
            <person name="Siddiqi M.Z."/>
            <person name="Muhammad Shafi S."/>
            <person name="Choi K.D."/>
            <person name="Im W.T."/>
        </authorList>
    </citation>
    <scope>NUCLEOTIDE SEQUENCE [LARGE SCALE GENOMIC DNA]</scope>
    <source>
        <strain evidence="3 4">Gsoil1550</strain>
    </source>
</reference>
<evidence type="ECO:0000259" key="2">
    <source>
        <dbReference type="Pfam" id="PF20434"/>
    </source>
</evidence>
<dbReference type="GO" id="GO:0004622">
    <property type="term" value="F:phosphatidylcholine lysophospholipase activity"/>
    <property type="evidence" value="ECO:0007669"/>
    <property type="project" value="TreeGrafter"/>
</dbReference>
<dbReference type="CDD" id="cd04501">
    <property type="entry name" value="SGNH_hydrolase_like_4"/>
    <property type="match status" value="1"/>
</dbReference>
<sequence>MLKRSLPFFFIGLFIFVIAHAQQKVIQLYNGAAPGSESWTWNEAENDSNIWQTKVVYNVSHPTLTVFAPDSMQSTGTAVIICPGGGFHALSINSEGYDVAKWLVKKGVTCFVLKYRLIHCLTNDPAAEFMSKVGKPELETEMKADIPLAVADGRNAIAYVRSHAAEFGIDKNKIGIIGFSAGGTVTASTAFGYTAENKPDFIAPIYPFFPPEMVNNIPADAPPMFITVATDDGFQLTPHSINLYQQWLASKHSAELHIYSTGNHGFGLRVQHLPSDTWIDRFGDWLRLNGYLKMLHQPDWMKKFTDWQLDDMQKENEKRFHNDWQNLGRYRDANTALASTTSTKPRVVFMGNSITDGWINADSSFFAGKNYIDRGISGQTTPQMLIRFRPDVIDLKPAVVVILAGINDIAQNTGPMTLEETFGNIVSMVELAKANKIHPVISSVLPAFDFPWHPGMEPAPKVVKLNAMLKEYAAKNNVVYLDYFSAMKDERNGLPANLSGDGVHPNLAGYKIMEPLAEKAIAEAMKQK</sequence>
<dbReference type="KEGG" id="pgin:FRZ67_05950"/>
<dbReference type="InterPro" id="IPR051532">
    <property type="entry name" value="Ester_Hydrolysis_Enzymes"/>
</dbReference>
<dbReference type="PANTHER" id="PTHR30383:SF5">
    <property type="entry name" value="SGNH HYDROLASE-TYPE ESTERASE DOMAIN-CONTAINING PROTEIN"/>
    <property type="match status" value="1"/>
</dbReference>
<dbReference type="InterPro" id="IPR049492">
    <property type="entry name" value="BD-FAE-like_dom"/>
</dbReference>
<dbReference type="SUPFAM" id="SSF52266">
    <property type="entry name" value="SGNH hydrolase"/>
    <property type="match status" value="1"/>
</dbReference>
<keyword evidence="4" id="KW-1185">Reference proteome</keyword>
<dbReference type="RefSeq" id="WP_147188666.1">
    <property type="nucleotide sequence ID" value="NZ_CP042435.1"/>
</dbReference>
<organism evidence="3 4">
    <name type="scientific">Panacibacter ginsenosidivorans</name>
    <dbReference type="NCBI Taxonomy" id="1813871"/>
    <lineage>
        <taxon>Bacteria</taxon>
        <taxon>Pseudomonadati</taxon>
        <taxon>Bacteroidota</taxon>
        <taxon>Chitinophagia</taxon>
        <taxon>Chitinophagales</taxon>
        <taxon>Chitinophagaceae</taxon>
        <taxon>Panacibacter</taxon>
    </lineage>
</organism>
<dbReference type="Gene3D" id="3.40.50.1110">
    <property type="entry name" value="SGNH hydrolase"/>
    <property type="match status" value="1"/>
</dbReference>
<dbReference type="Proteomes" id="UP000321533">
    <property type="component" value="Chromosome"/>
</dbReference>
<dbReference type="InterPro" id="IPR036514">
    <property type="entry name" value="SGNH_hydro_sf"/>
</dbReference>
<dbReference type="EMBL" id="CP042435">
    <property type="protein sequence ID" value="QEC66866.1"/>
    <property type="molecule type" value="Genomic_DNA"/>
</dbReference>
<dbReference type="InterPro" id="IPR029058">
    <property type="entry name" value="AB_hydrolase_fold"/>
</dbReference>
<evidence type="ECO:0000259" key="1">
    <source>
        <dbReference type="Pfam" id="PF13472"/>
    </source>
</evidence>
<dbReference type="SUPFAM" id="SSF53474">
    <property type="entry name" value="alpha/beta-Hydrolases"/>
    <property type="match status" value="1"/>
</dbReference>
<feature type="domain" description="SGNH hydrolase-type esterase" evidence="1">
    <location>
        <begin position="349"/>
        <end position="512"/>
    </location>
</feature>
<gene>
    <name evidence="3" type="ORF">FRZ67_05950</name>
</gene>
<dbReference type="OrthoDB" id="9794725at2"/>
<dbReference type="PANTHER" id="PTHR30383">
    <property type="entry name" value="THIOESTERASE 1/PROTEASE 1/LYSOPHOSPHOLIPASE L1"/>
    <property type="match status" value="1"/>
</dbReference>
<evidence type="ECO:0000313" key="4">
    <source>
        <dbReference type="Proteomes" id="UP000321533"/>
    </source>
</evidence>
<dbReference type="Pfam" id="PF13472">
    <property type="entry name" value="Lipase_GDSL_2"/>
    <property type="match status" value="1"/>
</dbReference>
<dbReference type="AlphaFoldDB" id="A0A5B8V830"/>
<accession>A0A5B8V830</accession>
<protein>
    <submittedName>
        <fullName evidence="3">Carboxylesterase family protein</fullName>
    </submittedName>
</protein>
<evidence type="ECO:0000313" key="3">
    <source>
        <dbReference type="EMBL" id="QEC66866.1"/>
    </source>
</evidence>
<name>A0A5B8V830_9BACT</name>